<comment type="similarity">
    <text evidence="1">Belongs to the type-B carboxylesterase/lipase family.</text>
</comment>
<evidence type="ECO:0000313" key="6">
    <source>
        <dbReference type="Proteomes" id="UP000695000"/>
    </source>
</evidence>
<dbReference type="InterPro" id="IPR029058">
    <property type="entry name" value="AB_hydrolase_fold"/>
</dbReference>
<protein>
    <submittedName>
        <fullName evidence="7">Neuroligin-3-like</fullName>
    </submittedName>
</protein>
<gene>
    <name evidence="7" type="primary">LOC108556489</name>
</gene>
<evidence type="ECO:0000256" key="1">
    <source>
        <dbReference type="ARBA" id="ARBA00005964"/>
    </source>
</evidence>
<dbReference type="Gene3D" id="3.40.50.1820">
    <property type="entry name" value="alpha/beta hydrolase"/>
    <property type="match status" value="1"/>
</dbReference>
<keyword evidence="6" id="KW-1185">Reference proteome</keyword>
<feature type="non-terminal residue" evidence="7">
    <location>
        <position position="142"/>
    </location>
</feature>
<keyword evidence="3" id="KW-0325">Glycoprotein</keyword>
<evidence type="ECO:0000259" key="5">
    <source>
        <dbReference type="Pfam" id="PF00135"/>
    </source>
</evidence>
<proteinExistence type="inferred from homology"/>
<dbReference type="InterPro" id="IPR051093">
    <property type="entry name" value="Neuroligin/BSAL"/>
</dbReference>
<dbReference type="Pfam" id="PF00135">
    <property type="entry name" value="COesterase"/>
    <property type="match status" value="1"/>
</dbReference>
<sequence>MDVKVAVFFVCLVIGAECQGYYDRQYDMNPKQYTRRISLKQGVLQGIVVEPKVNHALPKVEQYLGIPYAAPPVGELRFMPPGSAPSWSGTRYADSMKPVCPQKFPNTTMMTSIRKEYFNRLVKYLLNSSEDCLYLNIYSPAQ</sequence>
<feature type="chain" id="PRO_5045116027" evidence="4">
    <location>
        <begin position="19"/>
        <end position="142"/>
    </location>
</feature>
<dbReference type="RefSeq" id="XP_017768112.1">
    <property type="nucleotide sequence ID" value="XM_017912623.1"/>
</dbReference>
<name>A0ABM1M0L2_NICVS</name>
<evidence type="ECO:0000256" key="3">
    <source>
        <dbReference type="ARBA" id="ARBA00023180"/>
    </source>
</evidence>
<feature type="signal peptide" evidence="4">
    <location>
        <begin position="1"/>
        <end position="18"/>
    </location>
</feature>
<dbReference type="SUPFAM" id="SSF53474">
    <property type="entry name" value="alpha/beta-Hydrolases"/>
    <property type="match status" value="1"/>
</dbReference>
<accession>A0ABM1M0L2</accession>
<organism evidence="6 7">
    <name type="scientific">Nicrophorus vespilloides</name>
    <name type="common">Boreal carrion beetle</name>
    <dbReference type="NCBI Taxonomy" id="110193"/>
    <lineage>
        <taxon>Eukaryota</taxon>
        <taxon>Metazoa</taxon>
        <taxon>Ecdysozoa</taxon>
        <taxon>Arthropoda</taxon>
        <taxon>Hexapoda</taxon>
        <taxon>Insecta</taxon>
        <taxon>Pterygota</taxon>
        <taxon>Neoptera</taxon>
        <taxon>Endopterygota</taxon>
        <taxon>Coleoptera</taxon>
        <taxon>Polyphaga</taxon>
        <taxon>Staphyliniformia</taxon>
        <taxon>Silphidae</taxon>
        <taxon>Nicrophorinae</taxon>
        <taxon>Nicrophorus</taxon>
    </lineage>
</organism>
<evidence type="ECO:0000313" key="7">
    <source>
        <dbReference type="RefSeq" id="XP_017768112.1"/>
    </source>
</evidence>
<dbReference type="PANTHER" id="PTHR43903">
    <property type="entry name" value="NEUROLIGIN"/>
    <property type="match status" value="1"/>
</dbReference>
<dbReference type="InterPro" id="IPR002018">
    <property type="entry name" value="CarbesteraseB"/>
</dbReference>
<evidence type="ECO:0000256" key="4">
    <source>
        <dbReference type="SAM" id="SignalP"/>
    </source>
</evidence>
<dbReference type="Proteomes" id="UP000695000">
    <property type="component" value="Unplaced"/>
</dbReference>
<dbReference type="InterPro" id="IPR019819">
    <property type="entry name" value="Carboxylesterase_B_CS"/>
</dbReference>
<dbReference type="GeneID" id="108556489"/>
<evidence type="ECO:0000256" key="2">
    <source>
        <dbReference type="ARBA" id="ARBA00022729"/>
    </source>
</evidence>
<dbReference type="PROSITE" id="PS00941">
    <property type="entry name" value="CARBOXYLESTERASE_B_2"/>
    <property type="match status" value="1"/>
</dbReference>
<reference evidence="7" key="1">
    <citation type="submission" date="2025-08" db="UniProtKB">
        <authorList>
            <consortium name="RefSeq"/>
        </authorList>
    </citation>
    <scope>IDENTIFICATION</scope>
    <source>
        <tissue evidence="7">Whole Larva</tissue>
    </source>
</reference>
<feature type="domain" description="Carboxylesterase type B" evidence="5">
    <location>
        <begin position="36"/>
        <end position="141"/>
    </location>
</feature>
<keyword evidence="2 4" id="KW-0732">Signal</keyword>